<dbReference type="RefSeq" id="XP_038045350.1">
    <property type="nucleotide sequence ID" value="XM_038189422.1"/>
</dbReference>
<evidence type="ECO:0000256" key="5">
    <source>
        <dbReference type="ARBA" id="ARBA00023136"/>
    </source>
</evidence>
<feature type="transmembrane region" description="Helical" evidence="7">
    <location>
        <begin position="345"/>
        <end position="370"/>
    </location>
</feature>
<evidence type="ECO:0000256" key="3">
    <source>
        <dbReference type="ARBA" id="ARBA00022692"/>
    </source>
</evidence>
<feature type="transmembrane region" description="Helical" evidence="7">
    <location>
        <begin position="623"/>
        <end position="646"/>
    </location>
</feature>
<feature type="transmembrane region" description="Helical" evidence="7">
    <location>
        <begin position="292"/>
        <end position="310"/>
    </location>
</feature>
<evidence type="ECO:0000313" key="9">
    <source>
        <dbReference type="EnsemblMetazoa" id="XP_038045350.1"/>
    </source>
</evidence>
<feature type="transmembrane region" description="Helical" evidence="7">
    <location>
        <begin position="46"/>
        <end position="67"/>
    </location>
</feature>
<proteinExistence type="inferred from homology"/>
<name>A0A913Z3R5_PATMI</name>
<dbReference type="OrthoDB" id="420519at2759"/>
<dbReference type="InterPro" id="IPR007603">
    <property type="entry name" value="Choline_transptr-like"/>
</dbReference>
<evidence type="ECO:0000256" key="2">
    <source>
        <dbReference type="ARBA" id="ARBA00007168"/>
    </source>
</evidence>
<reference evidence="9" key="1">
    <citation type="submission" date="2022-11" db="UniProtKB">
        <authorList>
            <consortium name="EnsemblMetazoa"/>
        </authorList>
    </citation>
    <scope>IDENTIFICATION</scope>
</reference>
<dbReference type="PANTHER" id="PTHR12385">
    <property type="entry name" value="CHOLINE TRANSPORTER-LIKE (SLC FAMILY 44)"/>
    <property type="match status" value="1"/>
</dbReference>
<evidence type="ECO:0000256" key="6">
    <source>
        <dbReference type="ARBA" id="ARBA00023180"/>
    </source>
</evidence>
<sequence length="734" mass="82133">MGKKARVEDGQALTGGEDGDKPKYGTPKKYDPTFKGPIGNRSCTDVICCLLFIAFLVGMGVVGYFAYRDGDPLSLVYPTDSRGQICGVSEAVKDKPYLMFFDLLSCVASPYTTLLEFKCPTTQICVSACPNETFAPYTQLFVGALLPAFVEWDKFICDYDFNPQTEYLTGSYQGTDGLAAIFNDQKCASYYLKSTEYASRCLPSFLVDSASDVASAFSSEDTITSSNGESFNSSTAQELFSNAASLILTFTSLVEVLFEDVVASWYLIVGGLGIAMLLSLLFIILMRWLAGIIIWLTLLGLHVLLGLGLYSCWQQYTSLAGMDGADAAITFTTDLSSYLRLQQTWLIIGIILAVLLVILLLTTLCLCNRIRVAISLIKEGSRAVGKMMSTLIWPIFPYILQFGFFAIWATIAVFLATSHQATYTVSMDDNDTVAPADNDTCDHTTFATDYPNTTAVCTFQSYALKDYVLYLQIYNLFGLFWLVNFAIALGQVTLAGAFASYYWAFTKPQDIPAFPLFKSFYRAIRYHLGSIAFGSLIIALIQIIRTMLEYVEAKLKGKENQVVKYVLKCLKCCFWCLEKFMRFLNKNAYILIAVYGENFCTSAKNAFFLLLRNIVRVAVINKLTDFLIFLGELFIVGAVAVTSFFYFTNQITWVSAYITVPTLNYYWVPIFIITIGTYFIAKCFFSVYDMAVDTLFLCFLEDLERHDGSPEKPYYMSKELMGIVGKKNKFDKDD</sequence>
<dbReference type="GO" id="GO:0022857">
    <property type="term" value="F:transmembrane transporter activity"/>
    <property type="evidence" value="ECO:0007669"/>
    <property type="project" value="UniProtKB-UniRule"/>
</dbReference>
<dbReference type="EnsemblMetazoa" id="XM_038189422.1">
    <property type="protein sequence ID" value="XP_038045350.1"/>
    <property type="gene ID" value="LOC119719938"/>
</dbReference>
<keyword evidence="10" id="KW-1185">Reference proteome</keyword>
<dbReference type="OMA" id="XTFPSSN"/>
<feature type="transmembrane region" description="Helical" evidence="7">
    <location>
        <begin position="666"/>
        <end position="685"/>
    </location>
</feature>
<evidence type="ECO:0000256" key="4">
    <source>
        <dbReference type="ARBA" id="ARBA00022989"/>
    </source>
</evidence>
<feature type="transmembrane region" description="Helical" evidence="7">
    <location>
        <begin position="479"/>
        <end position="505"/>
    </location>
</feature>
<keyword evidence="6" id="KW-0325">Glycoprotein</keyword>
<evidence type="ECO:0000256" key="1">
    <source>
        <dbReference type="ARBA" id="ARBA00004141"/>
    </source>
</evidence>
<comment type="subcellular location">
    <subcellularLocation>
        <location evidence="7">Cell membrane</location>
        <topology evidence="7">Multi-pass membrane protein</topology>
    </subcellularLocation>
    <subcellularLocation>
        <location evidence="1">Membrane</location>
        <topology evidence="1">Multi-pass membrane protein</topology>
    </subcellularLocation>
</comment>
<feature type="transmembrane region" description="Helical" evidence="7">
    <location>
        <begin position="264"/>
        <end position="285"/>
    </location>
</feature>
<keyword evidence="3 7" id="KW-0812">Transmembrane</keyword>
<evidence type="ECO:0000313" key="10">
    <source>
        <dbReference type="Proteomes" id="UP000887568"/>
    </source>
</evidence>
<dbReference type="Pfam" id="PF04515">
    <property type="entry name" value="Choline_transpo"/>
    <property type="match status" value="1"/>
</dbReference>
<comment type="similarity">
    <text evidence="2 7">Belongs to the CTL (choline transporter-like) family.</text>
</comment>
<feature type="transmembrane region" description="Helical" evidence="7">
    <location>
        <begin position="526"/>
        <end position="544"/>
    </location>
</feature>
<keyword evidence="5 7" id="KW-0472">Membrane</keyword>
<dbReference type="Proteomes" id="UP000887568">
    <property type="component" value="Unplaced"/>
</dbReference>
<accession>A0A913Z3R5</accession>
<dbReference type="AlphaFoldDB" id="A0A913Z3R5"/>
<dbReference type="GO" id="GO:0005886">
    <property type="term" value="C:plasma membrane"/>
    <property type="evidence" value="ECO:0007669"/>
    <property type="project" value="UniProtKB-SubCell"/>
</dbReference>
<feature type="region of interest" description="Disordered" evidence="8">
    <location>
        <begin position="1"/>
        <end position="26"/>
    </location>
</feature>
<evidence type="ECO:0000256" key="8">
    <source>
        <dbReference type="SAM" id="MobiDB-lite"/>
    </source>
</evidence>
<feature type="transmembrane region" description="Helical" evidence="7">
    <location>
        <begin position="391"/>
        <end position="416"/>
    </location>
</feature>
<dbReference type="GeneID" id="119719938"/>
<dbReference type="PANTHER" id="PTHR12385:SF14">
    <property type="entry name" value="CHOLINE TRANSPORTER-LIKE 2"/>
    <property type="match status" value="1"/>
</dbReference>
<evidence type="ECO:0000256" key="7">
    <source>
        <dbReference type="RuleBase" id="RU368066"/>
    </source>
</evidence>
<organism evidence="9 10">
    <name type="scientific">Patiria miniata</name>
    <name type="common">Bat star</name>
    <name type="synonym">Asterina miniata</name>
    <dbReference type="NCBI Taxonomy" id="46514"/>
    <lineage>
        <taxon>Eukaryota</taxon>
        <taxon>Metazoa</taxon>
        <taxon>Echinodermata</taxon>
        <taxon>Eleutherozoa</taxon>
        <taxon>Asterozoa</taxon>
        <taxon>Asteroidea</taxon>
        <taxon>Valvatacea</taxon>
        <taxon>Valvatida</taxon>
        <taxon>Asterinidae</taxon>
        <taxon>Patiria</taxon>
    </lineage>
</organism>
<comment type="function">
    <text evidence="7">Choline transporter.</text>
</comment>
<feature type="transmembrane region" description="Helical" evidence="7">
    <location>
        <begin position="588"/>
        <end position="611"/>
    </location>
</feature>
<keyword evidence="4 7" id="KW-1133">Transmembrane helix</keyword>
<protein>
    <recommendedName>
        <fullName evidence="7">Choline transporter-like protein</fullName>
    </recommendedName>
</protein>